<keyword evidence="1" id="KW-0472">Membrane</keyword>
<sequence>MKDMMKLLIGKYKAIGIIAILLPFIYYFFEKIWGKYEILSNLIYGISASLFSSLFILVSFNKELVDLINSMNSEFERHIETIKNELIPFRDQIIQTGLIGIVNTNNMKSLNIDIVNSSKLIIAMNDGKNFLSNNSTELSERYSDKSKKTIIILFDPEAECENVLCRQNGKDVGVYATKIKDVIKDLKRKKENSADIEIYVTDVMLRTHTVITDNIAVSGTYRNSQGKDNIPPSYIYSNQGKEYNFILNDIEKIKNSAKKV</sequence>
<protein>
    <submittedName>
        <fullName evidence="2">Uncharacterized protein</fullName>
    </submittedName>
</protein>
<dbReference type="AlphaFoldDB" id="C5S3P4"/>
<evidence type="ECO:0000313" key="3">
    <source>
        <dbReference type="Proteomes" id="UP000005532"/>
    </source>
</evidence>
<dbReference type="RefSeq" id="WP_005825089.1">
    <property type="nucleotide sequence ID" value="NZ_ACQL01000109.1"/>
</dbReference>
<evidence type="ECO:0000313" key="2">
    <source>
        <dbReference type="EMBL" id="EER46492.1"/>
    </source>
</evidence>
<gene>
    <name evidence="2" type="ORF">AM305_00509</name>
</gene>
<evidence type="ECO:0000256" key="1">
    <source>
        <dbReference type="SAM" id="Phobius"/>
    </source>
</evidence>
<comment type="caution">
    <text evidence="2">The sequence shown here is derived from an EMBL/GenBank/DDBJ whole genome shotgun (WGS) entry which is preliminary data.</text>
</comment>
<keyword evidence="1" id="KW-0812">Transmembrane</keyword>
<feature type="transmembrane region" description="Helical" evidence="1">
    <location>
        <begin position="41"/>
        <end position="60"/>
    </location>
</feature>
<name>C5S3P4_9PAST</name>
<organism evidence="2 3">
    <name type="scientific">Actinobacillus minor NM305</name>
    <dbReference type="NCBI Taxonomy" id="637911"/>
    <lineage>
        <taxon>Bacteria</taxon>
        <taxon>Pseudomonadati</taxon>
        <taxon>Pseudomonadota</taxon>
        <taxon>Gammaproteobacteria</taxon>
        <taxon>Pasteurellales</taxon>
        <taxon>Pasteurellaceae</taxon>
        <taxon>Actinobacillus</taxon>
    </lineage>
</organism>
<reference evidence="2 3" key="1">
    <citation type="journal article" date="2010" name="Vet. Microbiol.">
        <title>Production of haemolysins by strains of the Actinobacillus minor/porcitonsillarum complex.</title>
        <authorList>
            <person name="Arya G."/>
            <person name="Niven D.F."/>
        </authorList>
    </citation>
    <scope>NUCLEOTIDE SEQUENCE [LARGE SCALE GENOMIC DNA]</scope>
    <source>
        <strain evidence="2 3">NM305</strain>
    </source>
</reference>
<keyword evidence="1" id="KW-1133">Transmembrane helix</keyword>
<feature type="transmembrane region" description="Helical" evidence="1">
    <location>
        <begin position="12"/>
        <end position="29"/>
    </location>
</feature>
<proteinExistence type="predicted"/>
<accession>C5S3P4</accession>
<dbReference type="EMBL" id="ACQL01000109">
    <property type="protein sequence ID" value="EER46492.1"/>
    <property type="molecule type" value="Genomic_DNA"/>
</dbReference>
<dbReference type="Proteomes" id="UP000005532">
    <property type="component" value="Unassembled WGS sequence"/>
</dbReference>